<dbReference type="Proteomes" id="UP000002186">
    <property type="component" value="Chromosome"/>
</dbReference>
<accession>C4ZL85</accession>
<reference evidence="4 5" key="2">
    <citation type="journal article" date="2012" name="Stand. Genomic Sci.">
        <title>Complete genome sequence of Thauera aminoaromatica strain MZ1T.</title>
        <authorList>
            <person name="Jiang K."/>
            <person name="Sanseverino J."/>
            <person name="Chauhan A."/>
            <person name="Lucas S."/>
            <person name="Copeland A."/>
            <person name="Lapidus A."/>
            <person name="Del Rio T.G."/>
            <person name="Dalin E."/>
            <person name="Tice H."/>
            <person name="Bruce D."/>
            <person name="Goodwin L."/>
            <person name="Pitluck S."/>
            <person name="Sims D."/>
            <person name="Brettin T."/>
            <person name="Detter J.C."/>
            <person name="Han C."/>
            <person name="Chang Y.J."/>
            <person name="Larimer F."/>
            <person name="Land M."/>
            <person name="Hauser L."/>
            <person name="Kyrpides N.C."/>
            <person name="Mikhailova N."/>
            <person name="Moser S."/>
            <person name="Jegier P."/>
            <person name="Close D."/>
            <person name="Debruyn J.M."/>
            <person name="Wang Y."/>
            <person name="Layton A.C."/>
            <person name="Allen M.S."/>
            <person name="Sayler G.S."/>
        </authorList>
    </citation>
    <scope>NUCLEOTIDE SEQUENCE [LARGE SCALE GENOMIC DNA]</scope>
    <source>
        <strain evidence="4 5">MZ1T</strain>
    </source>
</reference>
<feature type="domain" description="Thioredoxin" evidence="3">
    <location>
        <begin position="70"/>
        <end position="210"/>
    </location>
</feature>
<dbReference type="EMBL" id="CP001281">
    <property type="protein sequence ID" value="ACK53269.1"/>
    <property type="molecule type" value="Genomic_DNA"/>
</dbReference>
<protein>
    <submittedName>
        <fullName evidence="4">Alkyl hydroperoxide reductase/ Thiol specific antioxidant/ Mal allergen</fullName>
    </submittedName>
</protein>
<dbReference type="eggNOG" id="COG0526">
    <property type="taxonomic scope" value="Bacteria"/>
</dbReference>
<evidence type="ECO:0000313" key="4">
    <source>
        <dbReference type="EMBL" id="ACK53269.1"/>
    </source>
</evidence>
<dbReference type="InterPro" id="IPR013740">
    <property type="entry name" value="Redoxin"/>
</dbReference>
<gene>
    <name evidence="4" type="ordered locus">Tmz1t_0494</name>
</gene>
<dbReference type="STRING" id="85643.Tmz1t_0494"/>
<reference evidence="5" key="1">
    <citation type="submission" date="2009-05" db="EMBL/GenBank/DDBJ databases">
        <title>Complete sequence of chromosome of Thauera sp. MZ1T.</title>
        <authorList>
            <consortium name="US DOE Joint Genome Institute"/>
            <person name="Lucas S."/>
            <person name="Copeland A."/>
            <person name="Lapidus A."/>
            <person name="Glavina del Rio T."/>
            <person name="Dalin E."/>
            <person name="Tice H."/>
            <person name="Bruce D."/>
            <person name="Goodwin L."/>
            <person name="Pitluck S."/>
            <person name="Sims D."/>
            <person name="Brettin T."/>
            <person name="Detter J.C."/>
            <person name="Han C."/>
            <person name="Larimer F."/>
            <person name="Land M."/>
            <person name="Hauser L."/>
            <person name="Kyrpides N."/>
            <person name="Mikhailova N."/>
            <person name="Sayler G.S."/>
        </authorList>
    </citation>
    <scope>NUCLEOTIDE SEQUENCE [LARGE SCALE GENOMIC DNA]</scope>
    <source>
        <strain evidence="5">MZ1T</strain>
    </source>
</reference>
<proteinExistence type="predicted"/>
<dbReference type="PANTHER" id="PTHR42852:SF17">
    <property type="entry name" value="THIOREDOXIN-LIKE PROTEIN HI_1115"/>
    <property type="match status" value="1"/>
</dbReference>
<name>C4ZL85_THASP</name>
<evidence type="ECO:0000256" key="2">
    <source>
        <dbReference type="SAM" id="Phobius"/>
    </source>
</evidence>
<dbReference type="PANTHER" id="PTHR42852">
    <property type="entry name" value="THIOL:DISULFIDE INTERCHANGE PROTEIN DSBE"/>
    <property type="match status" value="1"/>
</dbReference>
<dbReference type="AlphaFoldDB" id="C4ZL85"/>
<dbReference type="RefSeq" id="WP_004265725.1">
    <property type="nucleotide sequence ID" value="NC_011662.2"/>
</dbReference>
<dbReference type="HOGENOM" id="CLU_042529_10_0_4"/>
<keyword evidence="2" id="KW-1133">Transmembrane helix</keyword>
<dbReference type="GO" id="GO:0016491">
    <property type="term" value="F:oxidoreductase activity"/>
    <property type="evidence" value="ECO:0007669"/>
    <property type="project" value="InterPro"/>
</dbReference>
<dbReference type="OrthoDB" id="9811352at2"/>
<feature type="region of interest" description="Disordered" evidence="1">
    <location>
        <begin position="1"/>
        <end position="41"/>
    </location>
</feature>
<dbReference type="InterPro" id="IPR013766">
    <property type="entry name" value="Thioredoxin_domain"/>
</dbReference>
<keyword evidence="2" id="KW-0472">Membrane</keyword>
<keyword evidence="5" id="KW-1185">Reference proteome</keyword>
<sequence>MTKPTDDMGDSRPAPAPHAEAEGAGARSPANAECETAEPVRKPPRWRRWGVEIGIFVVIFFAVQAWMARDVPAGLAPDFATVAADGRGLSLAEWRAAHPGKAVGVYFWADWCPICTAQQGTIDGVQADHPVLTVAMQSGGAAEVTGVLAERGLAWTTAIDADGRIAEAYGLRGVPAFVIVDPAGKIRSVSLGYATGWGLRARLWWAGLQS</sequence>
<evidence type="ECO:0000259" key="3">
    <source>
        <dbReference type="PROSITE" id="PS51352"/>
    </source>
</evidence>
<dbReference type="InterPro" id="IPR050553">
    <property type="entry name" value="Thioredoxin_ResA/DsbE_sf"/>
</dbReference>
<keyword evidence="2" id="KW-0812">Transmembrane</keyword>
<dbReference type="KEGG" id="tmz:Tmz1t_0494"/>
<evidence type="ECO:0000313" key="5">
    <source>
        <dbReference type="Proteomes" id="UP000002186"/>
    </source>
</evidence>
<dbReference type="SUPFAM" id="SSF52833">
    <property type="entry name" value="Thioredoxin-like"/>
    <property type="match status" value="1"/>
</dbReference>
<feature type="transmembrane region" description="Helical" evidence="2">
    <location>
        <begin position="49"/>
        <end position="67"/>
    </location>
</feature>
<feature type="compositionally biased region" description="Basic and acidic residues" evidence="1">
    <location>
        <begin position="1"/>
        <end position="10"/>
    </location>
</feature>
<organism evidence="4 5">
    <name type="scientific">Thauera aminoaromatica</name>
    <dbReference type="NCBI Taxonomy" id="164330"/>
    <lineage>
        <taxon>Bacteria</taxon>
        <taxon>Pseudomonadati</taxon>
        <taxon>Pseudomonadota</taxon>
        <taxon>Betaproteobacteria</taxon>
        <taxon>Rhodocyclales</taxon>
        <taxon>Zoogloeaceae</taxon>
        <taxon>Thauera</taxon>
    </lineage>
</organism>
<dbReference type="Gene3D" id="3.40.30.10">
    <property type="entry name" value="Glutaredoxin"/>
    <property type="match status" value="1"/>
</dbReference>
<dbReference type="Pfam" id="PF08534">
    <property type="entry name" value="Redoxin"/>
    <property type="match status" value="1"/>
</dbReference>
<dbReference type="PROSITE" id="PS51352">
    <property type="entry name" value="THIOREDOXIN_2"/>
    <property type="match status" value="1"/>
</dbReference>
<evidence type="ECO:0000256" key="1">
    <source>
        <dbReference type="SAM" id="MobiDB-lite"/>
    </source>
</evidence>
<dbReference type="InterPro" id="IPR036249">
    <property type="entry name" value="Thioredoxin-like_sf"/>
</dbReference>